<organism evidence="2 3">
    <name type="scientific">Gluconacetobacter asukensis</name>
    <dbReference type="NCBI Taxonomy" id="1017181"/>
    <lineage>
        <taxon>Bacteria</taxon>
        <taxon>Pseudomonadati</taxon>
        <taxon>Pseudomonadota</taxon>
        <taxon>Alphaproteobacteria</taxon>
        <taxon>Acetobacterales</taxon>
        <taxon>Acetobacteraceae</taxon>
        <taxon>Gluconacetobacter</taxon>
    </lineage>
</organism>
<keyword evidence="1" id="KW-0812">Transmembrane</keyword>
<dbReference type="Proteomes" id="UP000577891">
    <property type="component" value="Unassembled WGS sequence"/>
</dbReference>
<dbReference type="AlphaFoldDB" id="A0A7W4P0M4"/>
<keyword evidence="1" id="KW-1133">Transmembrane helix</keyword>
<feature type="transmembrane region" description="Helical" evidence="1">
    <location>
        <begin position="94"/>
        <end position="112"/>
    </location>
</feature>
<feature type="transmembrane region" description="Helical" evidence="1">
    <location>
        <begin position="22"/>
        <end position="41"/>
    </location>
</feature>
<evidence type="ECO:0000313" key="3">
    <source>
        <dbReference type="Proteomes" id="UP000577891"/>
    </source>
</evidence>
<protein>
    <submittedName>
        <fullName evidence="2">Uncharacterized protein</fullName>
    </submittedName>
</protein>
<name>A0A7W4P0M4_9PROT</name>
<dbReference type="EMBL" id="JABEQE010000001">
    <property type="protein sequence ID" value="MBB2170833.1"/>
    <property type="molecule type" value="Genomic_DNA"/>
</dbReference>
<keyword evidence="1" id="KW-0472">Membrane</keyword>
<feature type="transmembrane region" description="Helical" evidence="1">
    <location>
        <begin position="166"/>
        <end position="185"/>
    </location>
</feature>
<gene>
    <name evidence="2" type="ORF">HLH35_01650</name>
</gene>
<proteinExistence type="predicted"/>
<feature type="transmembrane region" description="Helical" evidence="1">
    <location>
        <begin position="48"/>
        <end position="68"/>
    </location>
</feature>
<feature type="transmembrane region" description="Helical" evidence="1">
    <location>
        <begin position="133"/>
        <end position="154"/>
    </location>
</feature>
<sequence length="295" mass="33387">MVALCIRLLGILLDVYRGDSRWSHLIFPSGMMLICAIYASGTQIQSQARLLVACVELLLVFIAIKSFTRNTNNKFIFPEQIILEKAEAFFPPRTARILATELVVIVSIFSGIRRSYPRDIQHATRFGYTDNAILRWIPLILVFCSPVDIGLTHLALRALHTNAAKWTLLILFADIYTIIWIFGILEAMRQRPHYITENKLVVFRGPYKRAEIDLAQILSVEVVETPSKRSIPGAEKMTLKGVPTVQIQLNRPIHLVRWLKIDPTPISTFLVAADQPRALHEAVMASKKSLSCDIK</sequence>
<comment type="caution">
    <text evidence="2">The sequence shown here is derived from an EMBL/GenBank/DDBJ whole genome shotgun (WGS) entry which is preliminary data.</text>
</comment>
<reference evidence="2 3" key="1">
    <citation type="submission" date="2020-04" db="EMBL/GenBank/DDBJ databases">
        <title>Description of novel Gluconacetobacter.</title>
        <authorList>
            <person name="Sombolestani A."/>
        </authorList>
    </citation>
    <scope>NUCLEOTIDE SEQUENCE [LARGE SCALE GENOMIC DNA]</scope>
    <source>
        <strain evidence="2 3">LMG 27724</strain>
    </source>
</reference>
<keyword evidence="3" id="KW-1185">Reference proteome</keyword>
<dbReference type="RefSeq" id="WP_182977457.1">
    <property type="nucleotide sequence ID" value="NZ_JABEQE010000001.1"/>
</dbReference>
<evidence type="ECO:0000313" key="2">
    <source>
        <dbReference type="EMBL" id="MBB2170833.1"/>
    </source>
</evidence>
<accession>A0A7W4P0M4</accession>
<evidence type="ECO:0000256" key="1">
    <source>
        <dbReference type="SAM" id="Phobius"/>
    </source>
</evidence>